<dbReference type="Proteomes" id="UP000499080">
    <property type="component" value="Unassembled WGS sequence"/>
</dbReference>
<proteinExistence type="predicted"/>
<protein>
    <recommendedName>
        <fullName evidence="3">Reverse transcriptase domain-containing protein</fullName>
    </recommendedName>
</protein>
<evidence type="ECO:0000313" key="2">
    <source>
        <dbReference type="Proteomes" id="UP000499080"/>
    </source>
</evidence>
<dbReference type="OrthoDB" id="6434150at2759"/>
<accession>A0A4Y2GCA9</accession>
<comment type="caution">
    <text evidence="1">The sequence shown here is derived from an EMBL/GenBank/DDBJ whole genome shotgun (WGS) entry which is preliminary data.</text>
</comment>
<keyword evidence="2" id="KW-1185">Reference proteome</keyword>
<evidence type="ECO:0000313" key="1">
    <source>
        <dbReference type="EMBL" id="GBM51442.1"/>
    </source>
</evidence>
<dbReference type="AlphaFoldDB" id="A0A4Y2GCA9"/>
<reference evidence="1 2" key="1">
    <citation type="journal article" date="2019" name="Sci. Rep.">
        <title>Orb-weaving spider Araneus ventricosus genome elucidates the spidroin gene catalogue.</title>
        <authorList>
            <person name="Kono N."/>
            <person name="Nakamura H."/>
            <person name="Ohtoshi R."/>
            <person name="Moran D.A.P."/>
            <person name="Shinohara A."/>
            <person name="Yoshida Y."/>
            <person name="Fujiwara M."/>
            <person name="Mori M."/>
            <person name="Tomita M."/>
            <person name="Arakawa K."/>
        </authorList>
    </citation>
    <scope>NUCLEOTIDE SEQUENCE [LARGE SCALE GENOMIC DNA]</scope>
</reference>
<evidence type="ECO:0008006" key="3">
    <source>
        <dbReference type="Google" id="ProtNLM"/>
    </source>
</evidence>
<gene>
    <name evidence="1" type="ORF">AVEN_147125_1</name>
</gene>
<dbReference type="EMBL" id="BGPR01001337">
    <property type="protein sequence ID" value="GBM51442.1"/>
    <property type="molecule type" value="Genomic_DNA"/>
</dbReference>
<organism evidence="1 2">
    <name type="scientific">Araneus ventricosus</name>
    <name type="common">Orbweaver spider</name>
    <name type="synonym">Epeira ventricosa</name>
    <dbReference type="NCBI Taxonomy" id="182803"/>
    <lineage>
        <taxon>Eukaryota</taxon>
        <taxon>Metazoa</taxon>
        <taxon>Ecdysozoa</taxon>
        <taxon>Arthropoda</taxon>
        <taxon>Chelicerata</taxon>
        <taxon>Arachnida</taxon>
        <taxon>Araneae</taxon>
        <taxon>Araneomorphae</taxon>
        <taxon>Entelegynae</taxon>
        <taxon>Araneoidea</taxon>
        <taxon>Araneidae</taxon>
        <taxon>Araneus</taxon>
    </lineage>
</organism>
<sequence length="100" mass="11389">MLYGAATWAFNITSRQKQLLSSIHRKFLLGISGAYNTTPTASLQLIEDLIPLHIKAKQEATLLWVIRLKRNCTNEGAILDYADYEQPLPRQPIHPARFNL</sequence>
<name>A0A4Y2GCA9_ARAVE</name>